<dbReference type="GO" id="GO:0003676">
    <property type="term" value="F:nucleic acid binding"/>
    <property type="evidence" value="ECO:0007669"/>
    <property type="project" value="InterPro"/>
</dbReference>
<dbReference type="GO" id="GO:0016032">
    <property type="term" value="P:viral process"/>
    <property type="evidence" value="ECO:0007669"/>
    <property type="project" value="InterPro"/>
</dbReference>
<evidence type="ECO:0000256" key="2">
    <source>
        <dbReference type="ARBA" id="ARBA00022723"/>
    </source>
</evidence>
<feature type="region of interest" description="Disordered" evidence="6">
    <location>
        <begin position="107"/>
        <end position="184"/>
    </location>
</feature>
<evidence type="ECO:0000256" key="4">
    <source>
        <dbReference type="ARBA" id="ARBA00022833"/>
    </source>
</evidence>
<feature type="domain" description="CCHC-type" evidence="7">
    <location>
        <begin position="510"/>
        <end position="523"/>
    </location>
</feature>
<feature type="region of interest" description="Disordered" evidence="6">
    <location>
        <begin position="212"/>
        <end position="237"/>
    </location>
</feature>
<feature type="compositionally biased region" description="Polar residues" evidence="6">
    <location>
        <begin position="607"/>
        <end position="616"/>
    </location>
</feature>
<keyword evidence="3 5" id="KW-0863">Zinc-finger</keyword>
<dbReference type="InterPro" id="IPR008919">
    <property type="entry name" value="Retrov_capsid_N"/>
</dbReference>
<protein>
    <recommendedName>
        <fullName evidence="1">Gag polyprotein</fullName>
    </recommendedName>
</protein>
<dbReference type="Gene3D" id="1.10.375.10">
    <property type="entry name" value="Human Immunodeficiency Virus Type 1 Capsid Protein"/>
    <property type="match status" value="1"/>
</dbReference>
<sequence length="616" mass="65093">MERVIKVLSQFCKDYCGENVPSKKDITAVLSCLEQEGDLASPTDILDHHRWDVLTSALAQHTMSTQEAGELKTWGLILGALKTAREEGKAEDVACSLLGLGRGSGSAQLGGEGGVPPSPNAAGEDGSKMAPAAPSPPTGSLEDKGQDGANTPTELKPDEGILSQTTDAPPPNPQQPLYPSLCIVNPSPISGGPCQGGGEDSQKGSFPAVISLPQKRKGDGCDSTQESQEGKSVQPASKIRKAIEDKGLSVPTDLFPGIITDDGGPQWAPLDPKGIARLIDAIEKKGLYSPSTLNALESLTAQSPMLPHDIENLMGMILKPVQYTLWKEEWLAQLKKTVAAAQGDPNHPVHGTTLLRLTGAEPAVDTPLGQVAFLRPVELLATTDAALGAFRTFARSEEPSTPWSDITQGPTESFQDFADRLIKAVEGSELPSAVHGPVIMDCLKQRSHESVRDLICAAPSKISTPGELIKYVLDKKKATPLTSEGLVAALTEAMAAAPTLAQGKASNGPCFRCGQLGHIKAQCTASKPGQSKTRVICQFCGKNSHNARQCRSLRAMLKGSRDGSWSQAQGPSHSPSNGPKMTPRTNPPPHAKPRCGPAPPTKPAPSQKFTTRQPWP</sequence>
<dbReference type="Pfam" id="PF00098">
    <property type="entry name" value="zf-CCHC"/>
    <property type="match status" value="1"/>
</dbReference>
<dbReference type="SUPFAM" id="SSF47836">
    <property type="entry name" value="Retroviral matrix proteins"/>
    <property type="match status" value="1"/>
</dbReference>
<dbReference type="InterPro" id="IPR010999">
    <property type="entry name" value="Retrovr_matrix"/>
</dbReference>
<dbReference type="GO" id="GO:0008270">
    <property type="term" value="F:zinc ion binding"/>
    <property type="evidence" value="ECO:0007669"/>
    <property type="project" value="UniProtKB-KW"/>
</dbReference>
<dbReference type="Gene3D" id="4.10.60.10">
    <property type="entry name" value="Zinc finger, CCHC-type"/>
    <property type="match status" value="1"/>
</dbReference>
<keyword evidence="9" id="KW-1185">Reference proteome</keyword>
<feature type="compositionally biased region" description="Polar residues" evidence="6">
    <location>
        <begin position="222"/>
        <end position="235"/>
    </location>
</feature>
<dbReference type="PANTHER" id="PTHR40389">
    <property type="entry name" value="ENDOGENOUS RETROVIRUS GROUP K MEMBER 24 GAG POLYPROTEIN-RELATED"/>
    <property type="match status" value="1"/>
</dbReference>
<dbReference type="AlphaFoldDB" id="A0A8C2TRB5"/>
<evidence type="ECO:0000256" key="3">
    <source>
        <dbReference type="ARBA" id="ARBA00022771"/>
    </source>
</evidence>
<reference evidence="8" key="1">
    <citation type="submission" date="2015-11" db="EMBL/GenBank/DDBJ databases">
        <authorList>
            <consortium name="International Coturnix japonica Genome Analysis Consortium"/>
            <person name="Warren W."/>
            <person name="Burt D.W."/>
            <person name="Antin P.B."/>
            <person name="Lanford R."/>
            <person name="Gros J."/>
            <person name="Wilson R.K."/>
        </authorList>
    </citation>
    <scope>NUCLEOTIDE SEQUENCE [LARGE SCALE GENOMIC DNA]</scope>
</reference>
<keyword evidence="2" id="KW-0479">Metal-binding</keyword>
<evidence type="ECO:0000256" key="1">
    <source>
        <dbReference type="ARBA" id="ARBA00019628"/>
    </source>
</evidence>
<dbReference type="PANTHER" id="PTHR40389:SF3">
    <property type="entry name" value="IGE-BINDING PROTEIN"/>
    <property type="match status" value="1"/>
</dbReference>
<dbReference type="SUPFAM" id="SSF47943">
    <property type="entry name" value="Retrovirus capsid protein, N-terminal core domain"/>
    <property type="match status" value="1"/>
</dbReference>
<organism evidence="8 9">
    <name type="scientific">Coturnix japonica</name>
    <name type="common">Japanese quail</name>
    <name type="synonym">Coturnix coturnix japonica</name>
    <dbReference type="NCBI Taxonomy" id="93934"/>
    <lineage>
        <taxon>Eukaryota</taxon>
        <taxon>Metazoa</taxon>
        <taxon>Chordata</taxon>
        <taxon>Craniata</taxon>
        <taxon>Vertebrata</taxon>
        <taxon>Euteleostomi</taxon>
        <taxon>Archelosauria</taxon>
        <taxon>Archosauria</taxon>
        <taxon>Dinosauria</taxon>
        <taxon>Saurischia</taxon>
        <taxon>Theropoda</taxon>
        <taxon>Coelurosauria</taxon>
        <taxon>Aves</taxon>
        <taxon>Neognathae</taxon>
        <taxon>Galloanserae</taxon>
        <taxon>Galliformes</taxon>
        <taxon>Phasianidae</taxon>
        <taxon>Perdicinae</taxon>
        <taxon>Coturnix</taxon>
    </lineage>
</organism>
<dbReference type="InterPro" id="IPR036875">
    <property type="entry name" value="Znf_CCHC_sf"/>
</dbReference>
<dbReference type="InterPro" id="IPR004028">
    <property type="entry name" value="Gag_M"/>
</dbReference>
<dbReference type="GeneTree" id="ENSGT01150000287092"/>
<feature type="compositionally biased region" description="Pro residues" evidence="6">
    <location>
        <begin position="585"/>
        <end position="603"/>
    </location>
</feature>
<reference evidence="8" key="2">
    <citation type="submission" date="2025-08" db="UniProtKB">
        <authorList>
            <consortium name="Ensembl"/>
        </authorList>
    </citation>
    <scope>IDENTIFICATION</scope>
</reference>
<dbReference type="InterPro" id="IPR001878">
    <property type="entry name" value="Znf_CCHC"/>
</dbReference>
<feature type="compositionally biased region" description="Polar residues" evidence="6">
    <location>
        <begin position="563"/>
        <end position="579"/>
    </location>
</feature>
<dbReference type="Ensembl" id="ENSCJPT00005022857.1">
    <property type="protein sequence ID" value="ENSCJPP00005016238.1"/>
    <property type="gene ID" value="ENSCJPG00005013369.1"/>
</dbReference>
<evidence type="ECO:0000313" key="8">
    <source>
        <dbReference type="Ensembl" id="ENSCJPP00005016238.1"/>
    </source>
</evidence>
<dbReference type="Gene3D" id="1.10.150.90">
    <property type="entry name" value="Immunodeficiency lentiviruses, gag gene matrix protein p17"/>
    <property type="match status" value="1"/>
</dbReference>
<dbReference type="InterPro" id="IPR012344">
    <property type="entry name" value="Matrix_HIV/RSV_N"/>
</dbReference>
<accession>A0A8C2TRB5</accession>
<feature type="region of interest" description="Disordered" evidence="6">
    <location>
        <begin position="558"/>
        <end position="616"/>
    </location>
</feature>
<evidence type="ECO:0000256" key="5">
    <source>
        <dbReference type="PROSITE-ProRule" id="PRU00047"/>
    </source>
</evidence>
<proteinExistence type="predicted"/>
<dbReference type="SUPFAM" id="SSF57756">
    <property type="entry name" value="Retrovirus zinc finger-like domains"/>
    <property type="match status" value="1"/>
</dbReference>
<dbReference type="Gene3D" id="1.10.1200.30">
    <property type="match status" value="1"/>
</dbReference>
<evidence type="ECO:0000256" key="6">
    <source>
        <dbReference type="SAM" id="MobiDB-lite"/>
    </source>
</evidence>
<dbReference type="Pfam" id="PF02813">
    <property type="entry name" value="Retro_M"/>
    <property type="match status" value="1"/>
</dbReference>
<dbReference type="SUPFAM" id="SSF47353">
    <property type="entry name" value="Retrovirus capsid dimerization domain-like"/>
    <property type="match status" value="1"/>
</dbReference>
<dbReference type="InterPro" id="IPR008916">
    <property type="entry name" value="Retrov_capsid_C"/>
</dbReference>
<dbReference type="Pfam" id="PF00607">
    <property type="entry name" value="Gag_p24"/>
    <property type="match status" value="1"/>
</dbReference>
<dbReference type="SMART" id="SM00343">
    <property type="entry name" value="ZnF_C2HC"/>
    <property type="match status" value="2"/>
</dbReference>
<evidence type="ECO:0000259" key="7">
    <source>
        <dbReference type="PROSITE" id="PS50158"/>
    </source>
</evidence>
<evidence type="ECO:0000313" key="9">
    <source>
        <dbReference type="Proteomes" id="UP000694412"/>
    </source>
</evidence>
<name>A0A8C2TRB5_COTJA</name>
<dbReference type="Proteomes" id="UP000694412">
    <property type="component" value="Chromosome 1"/>
</dbReference>
<keyword evidence="4" id="KW-0862">Zinc</keyword>
<dbReference type="InterPro" id="IPR050195">
    <property type="entry name" value="Primate_lentivir_Gag_pol-like"/>
</dbReference>
<dbReference type="PROSITE" id="PS50158">
    <property type="entry name" value="ZF_CCHC"/>
    <property type="match status" value="1"/>
</dbReference>
<reference evidence="8" key="3">
    <citation type="submission" date="2025-09" db="UniProtKB">
        <authorList>
            <consortium name="Ensembl"/>
        </authorList>
    </citation>
    <scope>IDENTIFICATION</scope>
</reference>